<dbReference type="GO" id="GO:0006400">
    <property type="term" value="P:tRNA modification"/>
    <property type="evidence" value="ECO:0007669"/>
    <property type="project" value="TreeGrafter"/>
</dbReference>
<dbReference type="RefSeq" id="XP_011315037.1">
    <property type="nucleotide sequence ID" value="XM_011316735.1"/>
</dbReference>
<evidence type="ECO:0000313" key="6">
    <source>
        <dbReference type="EMBL" id="JAG73835.1"/>
    </source>
</evidence>
<dbReference type="GO" id="GO:0052381">
    <property type="term" value="F:tRNA dimethylallyltransferase activity"/>
    <property type="evidence" value="ECO:0007669"/>
    <property type="project" value="InterPro"/>
</dbReference>
<evidence type="ECO:0000256" key="3">
    <source>
        <dbReference type="ARBA" id="ARBA00022741"/>
    </source>
</evidence>
<proteinExistence type="inferred from homology"/>
<dbReference type="GO" id="GO:0005524">
    <property type="term" value="F:ATP binding"/>
    <property type="evidence" value="ECO:0007669"/>
    <property type="project" value="UniProtKB-KW"/>
</dbReference>
<evidence type="ECO:0000256" key="1">
    <source>
        <dbReference type="ARBA" id="ARBA00005842"/>
    </source>
</evidence>
<dbReference type="InterPro" id="IPR013087">
    <property type="entry name" value="Znf_C2H2_type"/>
</dbReference>
<dbReference type="InterPro" id="IPR027417">
    <property type="entry name" value="P-loop_NTPase"/>
</dbReference>
<dbReference type="InterPro" id="IPR039657">
    <property type="entry name" value="Dimethylallyltransferase"/>
</dbReference>
<dbReference type="GO" id="GO:0008270">
    <property type="term" value="F:zinc ion binding"/>
    <property type="evidence" value="ECO:0007669"/>
    <property type="project" value="InterPro"/>
</dbReference>
<dbReference type="OrthoDB" id="775260at2759"/>
<comment type="similarity">
    <text evidence="1">Belongs to the IPP transferase family.</text>
</comment>
<dbReference type="GeneID" id="105273970"/>
<dbReference type="AlphaFoldDB" id="A0A0C9PRS7"/>
<accession>A0A9R1TTC1</accession>
<dbReference type="InterPro" id="IPR003604">
    <property type="entry name" value="Matrin/U1-like-C_Znf_C2H2"/>
</dbReference>
<dbReference type="PANTHER" id="PTHR11088:SF89">
    <property type="entry name" value="TRNA DIMETHYLALLYLTRANSFERASE"/>
    <property type="match status" value="1"/>
</dbReference>
<dbReference type="Gene3D" id="1.10.20.140">
    <property type="match status" value="1"/>
</dbReference>
<dbReference type="SMART" id="SM00451">
    <property type="entry name" value="ZnF_U1"/>
    <property type="match status" value="1"/>
</dbReference>
<keyword evidence="2" id="KW-0808">Transferase</keyword>
<sequence length="483" mass="55716">MVDTGEFDMSRVQILVILGSTGTGKSRLGIELARKFSGEIISADSMQVYQGLDIITAKVTQEEKAMVPHHMLDVVDPLVNYCVVDYKKKALPIMNDLVSRRKMPIIVGGTNYYIESLLWQILVEDPEASGNTRRHDDGHFVDRKKRECENEADDHNKTKIISQSFEEPPDKEECANNTYTCHKKMKFDDPIETNEALHRRLSQIDPEMARRLHPNNRRKVIRSLEVFENHGTTLSDILKAQRSAGGSGLGGPLRFPNSLILWLRCDQKILDERLDKRVDAMLNAGLVEELQNFHGRYNKQWIKLNSSPDYTKGIFQSIGFKEFHNYLILPEDERNSEKGRALLKQGIDDLKLVTRRYARRQQRWTMNRLIRRMDRQVPPVYELDCTNIDEWDTNVLKPAIEIVNAKLRGETPAQKPINENVENEKCTDSSNEEAHWCEICEKVLIGELQWREHKNGAKHKKMMEKKKILIAAALNQTTIPSIF</sequence>
<evidence type="ECO:0000313" key="8">
    <source>
        <dbReference type="RefSeq" id="XP_011315037.1"/>
    </source>
</evidence>
<evidence type="ECO:0000256" key="4">
    <source>
        <dbReference type="ARBA" id="ARBA00022840"/>
    </source>
</evidence>
<dbReference type="InterPro" id="IPR018022">
    <property type="entry name" value="IPT"/>
</dbReference>
<dbReference type="Pfam" id="PF01715">
    <property type="entry name" value="IPPT"/>
    <property type="match status" value="2"/>
</dbReference>
<organism evidence="6">
    <name type="scientific">Fopius arisanus</name>
    <dbReference type="NCBI Taxonomy" id="64838"/>
    <lineage>
        <taxon>Eukaryota</taxon>
        <taxon>Metazoa</taxon>
        <taxon>Ecdysozoa</taxon>
        <taxon>Arthropoda</taxon>
        <taxon>Hexapoda</taxon>
        <taxon>Insecta</taxon>
        <taxon>Pterygota</taxon>
        <taxon>Neoptera</taxon>
        <taxon>Endopterygota</taxon>
        <taxon>Hymenoptera</taxon>
        <taxon>Apocrita</taxon>
        <taxon>Ichneumonoidea</taxon>
        <taxon>Braconidae</taxon>
        <taxon>Opiinae</taxon>
        <taxon>Fopius</taxon>
    </lineage>
</organism>
<dbReference type="GO" id="GO:0003676">
    <property type="term" value="F:nucleic acid binding"/>
    <property type="evidence" value="ECO:0007669"/>
    <property type="project" value="InterPro"/>
</dbReference>
<accession>A0A0C9PRS7</accession>
<keyword evidence="4" id="KW-0067">ATP-binding</keyword>
<dbReference type="EMBL" id="GBYB01004068">
    <property type="protein sequence ID" value="JAG73835.1"/>
    <property type="molecule type" value="Transcribed_RNA"/>
</dbReference>
<protein>
    <submittedName>
        <fullName evidence="6">Trit1 protein</fullName>
    </submittedName>
    <submittedName>
        <fullName evidence="8">tRNA dimethylallyltransferase, mitochondrial</fullName>
    </submittedName>
</protein>
<dbReference type="PANTHER" id="PTHR11088">
    <property type="entry name" value="TRNA DIMETHYLALLYLTRANSFERASE"/>
    <property type="match status" value="1"/>
</dbReference>
<keyword evidence="7" id="KW-1185">Reference proteome</keyword>
<evidence type="ECO:0000256" key="2">
    <source>
        <dbReference type="ARBA" id="ARBA00022679"/>
    </source>
</evidence>
<dbReference type="InterPro" id="IPR036236">
    <property type="entry name" value="Znf_C2H2_sf"/>
</dbReference>
<reference evidence="8" key="2">
    <citation type="submission" date="2025-04" db="UniProtKB">
        <authorList>
            <consortium name="RefSeq"/>
        </authorList>
    </citation>
    <scope>IDENTIFICATION</scope>
    <source>
        <strain evidence="8">USDA-PBARC FA_bdor</strain>
        <tissue evidence="8">Whole organism</tissue>
    </source>
</reference>
<dbReference type="HAMAP" id="MF_00185">
    <property type="entry name" value="IPP_trans"/>
    <property type="match status" value="1"/>
</dbReference>
<dbReference type="Gene3D" id="3.40.50.300">
    <property type="entry name" value="P-loop containing nucleotide triphosphate hydrolases"/>
    <property type="match status" value="1"/>
</dbReference>
<gene>
    <name evidence="6" type="primary">Trit1</name>
    <name evidence="8" type="synonym">LOC105273970</name>
    <name evidence="6" type="ORF">g.46302</name>
</gene>
<feature type="domain" description="U1-type" evidence="5">
    <location>
        <begin position="432"/>
        <end position="466"/>
    </location>
</feature>
<evidence type="ECO:0000259" key="5">
    <source>
        <dbReference type="SMART" id="SM00451"/>
    </source>
</evidence>
<dbReference type="KEGG" id="fas:105273970"/>
<reference evidence="6" key="1">
    <citation type="submission" date="2015-01" db="EMBL/GenBank/DDBJ databases">
        <title>Transcriptome Assembly of Fopius arisanus.</title>
        <authorList>
            <person name="Geib S."/>
        </authorList>
    </citation>
    <scope>NUCLEOTIDE SEQUENCE</scope>
</reference>
<keyword evidence="3" id="KW-0547">Nucleotide-binding</keyword>
<dbReference type="SUPFAM" id="SSF57667">
    <property type="entry name" value="beta-beta-alpha zinc fingers"/>
    <property type="match status" value="1"/>
</dbReference>
<evidence type="ECO:0000313" key="7">
    <source>
        <dbReference type="Proteomes" id="UP000694866"/>
    </source>
</evidence>
<dbReference type="SUPFAM" id="SSF52540">
    <property type="entry name" value="P-loop containing nucleoside triphosphate hydrolases"/>
    <property type="match status" value="2"/>
</dbReference>
<dbReference type="Pfam" id="PF12874">
    <property type="entry name" value="zf-met"/>
    <property type="match status" value="1"/>
</dbReference>
<name>A0A0C9PRS7_9HYME</name>
<dbReference type="GO" id="GO:0005739">
    <property type="term" value="C:mitochondrion"/>
    <property type="evidence" value="ECO:0007669"/>
    <property type="project" value="TreeGrafter"/>
</dbReference>
<dbReference type="Proteomes" id="UP000694866">
    <property type="component" value="Unplaced"/>
</dbReference>